<evidence type="ECO:0000313" key="4">
    <source>
        <dbReference type="EMBL" id="MCC2255862.1"/>
    </source>
</evidence>
<dbReference type="PROSITE" id="PS50076">
    <property type="entry name" value="DNAJ_2"/>
    <property type="match status" value="1"/>
</dbReference>
<proteinExistence type="predicted"/>
<sequence length="355" mass="37553">MAQKRDYYEVLGVGRNADEAQIKKAYRKLAKKYHPDTNAGNADAEQKFKEVTEAYTVLSDKEKRKLYDQFGHAAFDQSAGAGAQGGPGGAYRQYYGGPQGGYREYHFEGGNMDDMFRDLFGDMFHHGNGAGSGGARRAGAGGGTYGSGTYSSFGGFDGFGDFGGFSGGGYSMKGNDLHADVAVGFDEAAFGCDKVIRLQNPSGANGGVQSLQVHIPAGIDTGKTIRLKGKGMPGTNGGEAGDLLLKVTVGEKAGYERKGMDVYTTIRIPYSTAVLGGEAVVSTLYGNVVCTIREGTQSGTKIRLKGKGIVSMKNPSVHGDQYVTVQIDVPQHLSEAAKRKLREFDAVAAGKVRSA</sequence>
<protein>
    <submittedName>
        <fullName evidence="4">DnaJ domain-containing protein</fullName>
    </submittedName>
</protein>
<dbReference type="SUPFAM" id="SSF46565">
    <property type="entry name" value="Chaperone J-domain"/>
    <property type="match status" value="1"/>
</dbReference>
<dbReference type="SUPFAM" id="SSF49493">
    <property type="entry name" value="HSP40/DnaJ peptide-binding domain"/>
    <property type="match status" value="2"/>
</dbReference>
<dbReference type="PANTHER" id="PTHR43096:SF48">
    <property type="entry name" value="CHAPERONE PROTEIN DNAJ"/>
    <property type="match status" value="1"/>
</dbReference>
<dbReference type="RefSeq" id="WP_227708845.1">
    <property type="nucleotide sequence ID" value="NZ_JAJEQX010000038.1"/>
</dbReference>
<dbReference type="InterPro" id="IPR008971">
    <property type="entry name" value="HSP40/DnaJ_pept-bd"/>
</dbReference>
<dbReference type="InterPro" id="IPR036869">
    <property type="entry name" value="J_dom_sf"/>
</dbReference>
<dbReference type="SMART" id="SM00271">
    <property type="entry name" value="DnaJ"/>
    <property type="match status" value="1"/>
</dbReference>
<dbReference type="Pfam" id="PF01556">
    <property type="entry name" value="DnaJ_C"/>
    <property type="match status" value="1"/>
</dbReference>
<dbReference type="Proteomes" id="UP001198151">
    <property type="component" value="Unassembled WGS sequence"/>
</dbReference>
<comment type="caution">
    <text evidence="4">The sequence shown here is derived from an EMBL/GenBank/DDBJ whole genome shotgun (WGS) entry which is preliminary data.</text>
</comment>
<evidence type="ECO:0000256" key="1">
    <source>
        <dbReference type="ARBA" id="ARBA00022705"/>
    </source>
</evidence>
<organism evidence="4 5">
    <name type="scientific">Ruminococcus turbiniformis</name>
    <dbReference type="NCBI Taxonomy" id="2881258"/>
    <lineage>
        <taxon>Bacteria</taxon>
        <taxon>Bacillati</taxon>
        <taxon>Bacillota</taxon>
        <taxon>Clostridia</taxon>
        <taxon>Eubacteriales</taxon>
        <taxon>Oscillospiraceae</taxon>
        <taxon>Ruminococcus</taxon>
    </lineage>
</organism>
<feature type="domain" description="J" evidence="3">
    <location>
        <begin position="6"/>
        <end position="71"/>
    </location>
</feature>
<dbReference type="CDD" id="cd10747">
    <property type="entry name" value="DnaJ_C"/>
    <property type="match status" value="1"/>
</dbReference>
<dbReference type="PRINTS" id="PR00625">
    <property type="entry name" value="JDOMAIN"/>
</dbReference>
<dbReference type="EMBL" id="JAJEQX010000038">
    <property type="protein sequence ID" value="MCC2255862.1"/>
    <property type="molecule type" value="Genomic_DNA"/>
</dbReference>
<keyword evidence="1" id="KW-0235">DNA replication</keyword>
<dbReference type="PANTHER" id="PTHR43096">
    <property type="entry name" value="DNAJ HOMOLOG 1, MITOCHONDRIAL-RELATED"/>
    <property type="match status" value="1"/>
</dbReference>
<keyword evidence="5" id="KW-1185">Reference proteome</keyword>
<dbReference type="Gene3D" id="2.60.260.20">
    <property type="entry name" value="Urease metallochaperone UreE, N-terminal domain"/>
    <property type="match status" value="2"/>
</dbReference>
<name>A0ABS8G3A0_9FIRM</name>
<evidence type="ECO:0000313" key="5">
    <source>
        <dbReference type="Proteomes" id="UP001198151"/>
    </source>
</evidence>
<dbReference type="CDD" id="cd06257">
    <property type="entry name" value="DnaJ"/>
    <property type="match status" value="1"/>
</dbReference>
<reference evidence="4 5" key="1">
    <citation type="submission" date="2021-10" db="EMBL/GenBank/DDBJ databases">
        <title>Anaerobic single-cell dispensing facilitates the cultivation of human gut bacteria.</title>
        <authorList>
            <person name="Afrizal A."/>
        </authorList>
    </citation>
    <scope>NUCLEOTIDE SEQUENCE [LARGE SCALE GENOMIC DNA]</scope>
    <source>
        <strain evidence="4 5">CLA-AA-H200</strain>
    </source>
</reference>
<dbReference type="Pfam" id="PF00226">
    <property type="entry name" value="DnaJ"/>
    <property type="match status" value="1"/>
</dbReference>
<evidence type="ECO:0000259" key="3">
    <source>
        <dbReference type="PROSITE" id="PS50076"/>
    </source>
</evidence>
<keyword evidence="2" id="KW-0143">Chaperone</keyword>
<dbReference type="Gene3D" id="1.10.287.110">
    <property type="entry name" value="DnaJ domain"/>
    <property type="match status" value="1"/>
</dbReference>
<gene>
    <name evidence="4" type="ORF">LKD70_15825</name>
</gene>
<dbReference type="InterPro" id="IPR001623">
    <property type="entry name" value="DnaJ_domain"/>
</dbReference>
<evidence type="ECO:0000256" key="2">
    <source>
        <dbReference type="ARBA" id="ARBA00023186"/>
    </source>
</evidence>
<accession>A0ABS8G3A0</accession>
<dbReference type="InterPro" id="IPR002939">
    <property type="entry name" value="DnaJ_C"/>
</dbReference>